<gene>
    <name evidence="2" type="primary">F16N3.16</name>
</gene>
<organism evidence="2">
    <name type="scientific">Arabidopsis thaliana</name>
    <name type="common">Mouse-ear cress</name>
    <dbReference type="NCBI Taxonomy" id="3702"/>
    <lineage>
        <taxon>Eukaryota</taxon>
        <taxon>Viridiplantae</taxon>
        <taxon>Streptophyta</taxon>
        <taxon>Embryophyta</taxon>
        <taxon>Tracheophyta</taxon>
        <taxon>Spermatophyta</taxon>
        <taxon>Magnoliopsida</taxon>
        <taxon>eudicotyledons</taxon>
        <taxon>Gunneridae</taxon>
        <taxon>Pentapetalae</taxon>
        <taxon>rosids</taxon>
        <taxon>malvids</taxon>
        <taxon>Brassicales</taxon>
        <taxon>Brassicaceae</taxon>
        <taxon>Camelineae</taxon>
        <taxon>Arabidopsis</taxon>
    </lineage>
</organism>
<proteinExistence type="predicted"/>
<dbReference type="InterPro" id="IPR005162">
    <property type="entry name" value="Retrotrans_gag_dom"/>
</dbReference>
<name>Q9SX87_ARATH</name>
<dbReference type="Pfam" id="PF03732">
    <property type="entry name" value="Retrotrans_gag"/>
    <property type="match status" value="1"/>
</dbReference>
<protein>
    <submittedName>
        <fullName evidence="2">F16N3.16</fullName>
    </submittedName>
</protein>
<accession>Q9SX87</accession>
<reference evidence="2" key="1">
    <citation type="submission" date="1999-07" db="EMBL/GenBank/DDBJ databases">
        <title>Arabidopsis thaliana chromosome 1 BAC F16N3 sequence.</title>
        <authorList>
            <person name="Vysotskaia V.S."/>
            <person name="Schwartz J.R."/>
            <person name="Yu G."/>
            <person name="Toriumi M."/>
            <person name="Lenz C."/>
            <person name="Liu S."/>
            <person name="Lee J."/>
            <person name="Liu A."/>
            <person name="Li J."/>
            <person name="Kremenetskaia I."/>
            <person name="Gonzalez A."/>
            <person name="Altafi H."/>
            <person name="Araujo R."/>
            <person name="Brooks S."/>
            <person name="Buehler E."/>
            <person name="Chao Q."/>
            <person name="Conn L."/>
            <person name="Conway A.B."/>
            <person name="Dunn P."/>
            <person name="Hansen N."/>
            <person name="Huizar L."/>
            <person name="Khan S."/>
            <person name="Kim C."/>
            <person name="Palm C."/>
            <person name="Rowley D."/>
            <person name="Shinn P."/>
            <person name="Walker M."/>
            <person name="Davis R.W."/>
            <person name="Ecker J.R."/>
            <person name="Federspiel N.A."/>
            <person name="Theologis A."/>
        </authorList>
    </citation>
    <scope>NUCLEOTIDE SEQUENCE</scope>
</reference>
<reference key="2">
    <citation type="journal article" date="2000" name="Nature">
        <title>Sequence and analysis of chromosome 1 of the plant Arabidopsis thaliana.</title>
        <authorList>
            <person name="Theologis A."/>
            <person name="Ecker J.R."/>
            <person name="Palm C.J."/>
            <person name="Federspiel N.A."/>
            <person name="Kaul S."/>
            <person name="White O."/>
            <person name="Alonso J."/>
            <person name="Altafi H."/>
            <person name="Araujo R."/>
            <person name="Bowman C.L."/>
            <person name="Brooks S.Y."/>
            <person name="Buehler E."/>
            <person name="Chan A."/>
            <person name="Chao Q."/>
            <person name="Chen H."/>
            <person name="Cheuk R.F."/>
            <person name="Chin C.W."/>
            <person name="Chung M.K."/>
            <person name="Conn L."/>
            <person name="Conway A.B."/>
            <person name="Conway A.R."/>
            <person name="Creasy T.H."/>
            <person name="Dewar K."/>
            <person name="Dunn P."/>
            <person name="Etgu P."/>
            <person name="Feldblyum T.V."/>
            <person name="Feng J."/>
            <person name="Fong B."/>
            <person name="Fujii C.Y."/>
            <person name="Gill J.E."/>
            <person name="Goldsmith A.D."/>
            <person name="Haas B."/>
            <person name="Hansen N.F."/>
            <person name="Hughes B."/>
            <person name="Huizar L."/>
            <person name="Hunter J.L."/>
            <person name="Jenkins J."/>
            <person name="Johnson-Hopson C."/>
            <person name="Khan S."/>
            <person name="Khaykin E."/>
            <person name="Kim C.J."/>
            <person name="Koo H.L."/>
            <person name="Kremenetskaia I."/>
            <person name="Kurtz D.B."/>
            <person name="Kwan A."/>
            <person name="Lam B."/>
            <person name="Langin-Hooper S."/>
            <person name="Lee A."/>
            <person name="Lee J.M."/>
            <person name="Lenz C.A."/>
            <person name="Li J.H."/>
            <person name="Li Y."/>
            <person name="Lin X."/>
            <person name="Liu S.X."/>
            <person name="Liu Z.A."/>
            <person name="Luros J.S."/>
            <person name="Maiti R."/>
            <person name="Marziali A."/>
            <person name="Militscher J."/>
            <person name="Miranda M."/>
            <person name="Nguyen M."/>
            <person name="Nierman W.C."/>
            <person name="Osborne B.I."/>
            <person name="Pai G."/>
            <person name="Peterson J."/>
            <person name="Pham P.K."/>
            <person name="Rizzo M."/>
            <person name="Rooney T."/>
            <person name="Rowley D."/>
            <person name="Sakano H."/>
            <person name="Salzberg S.L."/>
            <person name="Schwartz J.R."/>
            <person name="Shinn P."/>
            <person name="Southwick A.M."/>
            <person name="Sun H."/>
            <person name="Tallon L.J."/>
            <person name="Tambunga G."/>
            <person name="Toriumi M.J."/>
            <person name="Town C.D."/>
            <person name="Utterback T."/>
            <person name="Van Aken S."/>
            <person name="Vaysberg M."/>
            <person name="Vysotskaia V.S."/>
            <person name="Walker M."/>
            <person name="Wu D."/>
            <person name="Yu G."/>
            <person name="Fraser C.M."/>
            <person name="Venter J.C."/>
            <person name="Davis R.W."/>
        </authorList>
    </citation>
    <scope>NUCLEOTIDE SEQUENCE [LARGE SCALE GENOMIC DNA]</scope>
    <source>
        <strain>cv. Columbia</strain>
    </source>
</reference>
<evidence type="ECO:0000259" key="1">
    <source>
        <dbReference type="Pfam" id="PF03732"/>
    </source>
</evidence>
<dbReference type="AlphaFoldDB" id="Q9SX87"/>
<dbReference type="EMBL" id="AC007519">
    <property type="protein sequence ID" value="AAD46031.1"/>
    <property type="molecule type" value="Genomic_DNA"/>
</dbReference>
<feature type="domain" description="Retrotransposon gag" evidence="1">
    <location>
        <begin position="133"/>
        <end position="223"/>
    </location>
</feature>
<dbReference type="PIR" id="B96516">
    <property type="entry name" value="B96516"/>
</dbReference>
<evidence type="ECO:0000313" key="2">
    <source>
        <dbReference type="EMBL" id="AAD46031.1"/>
    </source>
</evidence>
<sequence>METRAQARKEKEVMEDPLGLRMEKLENKIAEQNQKLDKSFAQLIDTIRLISVKVNNASSSGHLQQQRSRETVYPSSEVFHVRRTGTNSNYSAVTRSSKLDFHRFSGDRVRDWLFKLEQFFSLDFTPEELKVSIASTLCDGAAAKWYKSLFESDFGVKLLSNWNMYKLLLEEHFAEVLDDPISELKQLKETNGIEEYHKKFELLRARVNLSEDYLVRVYLDGLHPDTQMNVNMFQPQTVCQCLLVGRLYEQVHQKILIIRKVGEDSEKGAPTLNVPNEVAGPSLSNIHVHDALHKDRECFEGKHSIQGTTAGMENFMQQEELNCDRDCVFERDHWCAPYVNLETKLVNQEKSELCTGNEGEVKGCLEVSRQKVSSTFADLDKDDATTSQLRSPFGFVVDDLPSGCGSDNIRFRNSASPLVVGDSQKTPWILNEESNDIQNFQIAIDGSSNFYAGQESNGMRLRSHILTQQKRPSKSPKSWKFKFKISNDSKLRYIKFWCEKVSSKKKLKCGKFWKFHYKNKFICKTKMFPYKKRLMTLQFMGKIAVDMATYEDVYVSSFKKSHRCRKRAMIIVVDLSFDLGVTDGYIGELAFGQVNYFDREEFVKKLQAELDISVREEINQSWYLRISRKEAEEKCYTYLQWAKRVWVTS</sequence>